<dbReference type="GO" id="GO:0008270">
    <property type="term" value="F:zinc ion binding"/>
    <property type="evidence" value="ECO:0007669"/>
    <property type="project" value="UniProtKB-KW"/>
</dbReference>
<sequence length="336" mass="38876">MIKLDCTNYSIWKSRMKDLLFYKDMNDPIEANGTKPSEEDRKKTNKKTIDMIKQLIDQSIYHHVSSDVNPFNLWKKLSELFESKNAQNKAFLIRKLVNLKYNDGFLMAKHLSNFQNLVNQLNTMEIVLKDELLTLLLFSLLLDNLETWVVSRSNSTPNGKLTFNMVKDSLLNEETRRKGQGMASSSTHNEVLVVESSGKSHQRNSHRYNNRNKLKGKSMTRKDIKCFYCNKMGHLMKECKFLKRDKSRVKGKDKKEDKAKGTTTIVSNGEVVIVYDDNSINLACQVYEWVIDFATSFHVTPYCEYFTSYNVGDFGRVNMGNQGVIKVTLEEHQVHP</sequence>
<proteinExistence type="predicted"/>
<accession>A0A151TAI9</accession>
<organism evidence="3 4">
    <name type="scientific">Cajanus cajan</name>
    <name type="common">Pigeon pea</name>
    <name type="synonym">Cajanus indicus</name>
    <dbReference type="NCBI Taxonomy" id="3821"/>
    <lineage>
        <taxon>Eukaryota</taxon>
        <taxon>Viridiplantae</taxon>
        <taxon>Streptophyta</taxon>
        <taxon>Embryophyta</taxon>
        <taxon>Tracheophyta</taxon>
        <taxon>Spermatophyta</taxon>
        <taxon>Magnoliopsida</taxon>
        <taxon>eudicotyledons</taxon>
        <taxon>Gunneridae</taxon>
        <taxon>Pentapetalae</taxon>
        <taxon>rosids</taxon>
        <taxon>fabids</taxon>
        <taxon>Fabales</taxon>
        <taxon>Fabaceae</taxon>
        <taxon>Papilionoideae</taxon>
        <taxon>50 kb inversion clade</taxon>
        <taxon>NPAAA clade</taxon>
        <taxon>indigoferoid/millettioid clade</taxon>
        <taxon>Phaseoleae</taxon>
        <taxon>Cajanus</taxon>
    </lineage>
</organism>
<dbReference type="SMART" id="SM00343">
    <property type="entry name" value="ZnF_C2HC"/>
    <property type="match status" value="1"/>
</dbReference>
<dbReference type="PROSITE" id="PS50158">
    <property type="entry name" value="ZF_CCHC"/>
    <property type="match status" value="1"/>
</dbReference>
<dbReference type="AlphaFoldDB" id="A0A151TAI9"/>
<dbReference type="PANTHER" id="PTHR47481">
    <property type="match status" value="1"/>
</dbReference>
<dbReference type="STRING" id="3821.A0A151TAI9"/>
<protein>
    <submittedName>
        <fullName evidence="3">Retrovirus-related Pol polyprotein from transposon TNT 1-94</fullName>
    </submittedName>
</protein>
<gene>
    <name evidence="3" type="ORF">KK1_018630</name>
</gene>
<evidence type="ECO:0000313" key="4">
    <source>
        <dbReference type="Proteomes" id="UP000075243"/>
    </source>
</evidence>
<name>A0A151TAI9_CAJCA</name>
<keyword evidence="1" id="KW-0862">Zinc</keyword>
<dbReference type="Pfam" id="PF14223">
    <property type="entry name" value="Retrotran_gag_2"/>
    <property type="match status" value="1"/>
</dbReference>
<evidence type="ECO:0000256" key="1">
    <source>
        <dbReference type="PROSITE-ProRule" id="PRU00047"/>
    </source>
</evidence>
<dbReference type="Proteomes" id="UP000075243">
    <property type="component" value="Chromosome 7"/>
</dbReference>
<dbReference type="Gene3D" id="4.10.60.10">
    <property type="entry name" value="Zinc finger, CCHC-type"/>
    <property type="match status" value="1"/>
</dbReference>
<keyword evidence="1" id="KW-0863">Zinc-finger</keyword>
<dbReference type="Pfam" id="PF00098">
    <property type="entry name" value="zf-CCHC"/>
    <property type="match status" value="1"/>
</dbReference>
<dbReference type="EMBL" id="CM003609">
    <property type="protein sequence ID" value="KYP64043.1"/>
    <property type="molecule type" value="Genomic_DNA"/>
</dbReference>
<evidence type="ECO:0000313" key="3">
    <source>
        <dbReference type="EMBL" id="KYP64043.1"/>
    </source>
</evidence>
<dbReference type="GO" id="GO:0003676">
    <property type="term" value="F:nucleic acid binding"/>
    <property type="evidence" value="ECO:0007669"/>
    <property type="project" value="InterPro"/>
</dbReference>
<reference evidence="3 4" key="1">
    <citation type="journal article" date="2012" name="Nat. Biotechnol.">
        <title>Draft genome sequence of pigeonpea (Cajanus cajan), an orphan legume crop of resource-poor farmers.</title>
        <authorList>
            <person name="Varshney R.K."/>
            <person name="Chen W."/>
            <person name="Li Y."/>
            <person name="Bharti A.K."/>
            <person name="Saxena R.K."/>
            <person name="Schlueter J.A."/>
            <person name="Donoghue M.T."/>
            <person name="Azam S."/>
            <person name="Fan G."/>
            <person name="Whaley A.M."/>
            <person name="Farmer A.D."/>
            <person name="Sheridan J."/>
            <person name="Iwata A."/>
            <person name="Tuteja R."/>
            <person name="Penmetsa R.V."/>
            <person name="Wu W."/>
            <person name="Upadhyaya H.D."/>
            <person name="Yang S.P."/>
            <person name="Shah T."/>
            <person name="Saxena K.B."/>
            <person name="Michael T."/>
            <person name="McCombie W.R."/>
            <person name="Yang B."/>
            <person name="Zhang G."/>
            <person name="Yang H."/>
            <person name="Wang J."/>
            <person name="Spillane C."/>
            <person name="Cook D.R."/>
            <person name="May G.D."/>
            <person name="Xu X."/>
            <person name="Jackson S.A."/>
        </authorList>
    </citation>
    <scope>NUCLEOTIDE SEQUENCE [LARGE SCALE GENOMIC DNA]</scope>
    <source>
        <strain evidence="4">cv. Asha</strain>
    </source>
</reference>
<keyword evidence="1" id="KW-0479">Metal-binding</keyword>
<dbReference type="InterPro" id="IPR036875">
    <property type="entry name" value="Znf_CCHC_sf"/>
</dbReference>
<feature type="domain" description="CCHC-type" evidence="2">
    <location>
        <begin position="225"/>
        <end position="240"/>
    </location>
</feature>
<dbReference type="InterPro" id="IPR001878">
    <property type="entry name" value="Znf_CCHC"/>
</dbReference>
<keyword evidence="4" id="KW-1185">Reference proteome</keyword>
<dbReference type="SUPFAM" id="SSF57756">
    <property type="entry name" value="Retrovirus zinc finger-like domains"/>
    <property type="match status" value="1"/>
</dbReference>
<dbReference type="PANTHER" id="PTHR47481:SF14">
    <property type="entry name" value="RETROTRANSPOSON COPIA-LIKE N-TERMINAL DOMAIN-CONTAINING PROTEIN"/>
    <property type="match status" value="1"/>
</dbReference>
<evidence type="ECO:0000259" key="2">
    <source>
        <dbReference type="PROSITE" id="PS50158"/>
    </source>
</evidence>
<dbReference type="Gramene" id="C.cajan_18099.t">
    <property type="protein sequence ID" value="C.cajan_18099.t.cds1"/>
    <property type="gene ID" value="C.cajan_18099"/>
</dbReference>